<keyword evidence="2" id="KW-1185">Reference proteome</keyword>
<dbReference type="SUPFAM" id="SSF55144">
    <property type="entry name" value="LigT-like"/>
    <property type="match status" value="1"/>
</dbReference>
<accession>A0A1Y2CZR5</accession>
<evidence type="ECO:0000313" key="1">
    <source>
        <dbReference type="EMBL" id="ORY52521.1"/>
    </source>
</evidence>
<sequence length="185" mass="20869">MTDTTTALTIVIPPQFHAAINTIRAANDKAYPRWMPHINLIFPFVPEDQFSTAAASLETALSSIQPFAVRLNTVNFFKQKQQCTYNLQPSHDQMSDFNALFAAVQQALPDVEIKHAQFTPHMTLGQCATKDVENTVFGMRNWLAENPVEFVLDRVCLIKRYSKEGQFEVLKEVYFGGNGHVSPYA</sequence>
<dbReference type="PANTHER" id="PTHR37474:SF1">
    <property type="entry name" value="2'-5' RNA LIGASE FAMILY PROTEIN"/>
    <property type="match status" value="1"/>
</dbReference>
<dbReference type="Pfam" id="PF13563">
    <property type="entry name" value="2_5_RNA_ligase2"/>
    <property type="match status" value="1"/>
</dbReference>
<dbReference type="AlphaFoldDB" id="A0A1Y2CZR5"/>
<comment type="caution">
    <text evidence="1">The sequence shown here is derived from an EMBL/GenBank/DDBJ whole genome shotgun (WGS) entry which is preliminary data.</text>
</comment>
<organism evidence="1 2">
    <name type="scientific">Rhizoclosmatium globosum</name>
    <dbReference type="NCBI Taxonomy" id="329046"/>
    <lineage>
        <taxon>Eukaryota</taxon>
        <taxon>Fungi</taxon>
        <taxon>Fungi incertae sedis</taxon>
        <taxon>Chytridiomycota</taxon>
        <taxon>Chytridiomycota incertae sedis</taxon>
        <taxon>Chytridiomycetes</taxon>
        <taxon>Chytridiales</taxon>
        <taxon>Chytriomycetaceae</taxon>
        <taxon>Rhizoclosmatium</taxon>
    </lineage>
</organism>
<evidence type="ECO:0008006" key="3">
    <source>
        <dbReference type="Google" id="ProtNLM"/>
    </source>
</evidence>
<dbReference type="Gene3D" id="3.90.1140.10">
    <property type="entry name" value="Cyclic phosphodiesterase"/>
    <property type="match status" value="1"/>
</dbReference>
<name>A0A1Y2CZR5_9FUNG</name>
<dbReference type="PANTHER" id="PTHR37474">
    <property type="entry name" value="RNA LIGASE/CYCLIC NUCLEOTIDE PHOSPHODIESTERASE"/>
    <property type="match status" value="1"/>
</dbReference>
<evidence type="ECO:0000313" key="2">
    <source>
        <dbReference type="Proteomes" id="UP000193642"/>
    </source>
</evidence>
<dbReference type="Proteomes" id="UP000193642">
    <property type="component" value="Unassembled WGS sequence"/>
</dbReference>
<protein>
    <recommendedName>
        <fullName evidence="3">LigT-like protein</fullName>
    </recommendedName>
</protein>
<dbReference type="EMBL" id="MCGO01000003">
    <property type="protein sequence ID" value="ORY52521.1"/>
    <property type="molecule type" value="Genomic_DNA"/>
</dbReference>
<gene>
    <name evidence="1" type="ORF">BCR33DRAFT_711812</name>
</gene>
<proteinExistence type="predicted"/>
<reference evidence="1 2" key="1">
    <citation type="submission" date="2016-07" db="EMBL/GenBank/DDBJ databases">
        <title>Pervasive Adenine N6-methylation of Active Genes in Fungi.</title>
        <authorList>
            <consortium name="DOE Joint Genome Institute"/>
            <person name="Mondo S.J."/>
            <person name="Dannebaum R.O."/>
            <person name="Kuo R.C."/>
            <person name="Labutti K."/>
            <person name="Haridas S."/>
            <person name="Kuo A."/>
            <person name="Salamov A."/>
            <person name="Ahrendt S.R."/>
            <person name="Lipzen A."/>
            <person name="Sullivan W."/>
            <person name="Andreopoulos W.B."/>
            <person name="Clum A."/>
            <person name="Lindquist E."/>
            <person name="Daum C."/>
            <person name="Ramamoorthy G.K."/>
            <person name="Gryganskyi A."/>
            <person name="Culley D."/>
            <person name="Magnuson J.K."/>
            <person name="James T.Y."/>
            <person name="O'Malley M.A."/>
            <person name="Stajich J.E."/>
            <person name="Spatafora J.W."/>
            <person name="Visel A."/>
            <person name="Grigoriev I.V."/>
        </authorList>
    </citation>
    <scope>NUCLEOTIDE SEQUENCE [LARGE SCALE GENOMIC DNA]</scope>
    <source>
        <strain evidence="1 2">JEL800</strain>
    </source>
</reference>
<dbReference type="OrthoDB" id="2139605at2759"/>
<dbReference type="InterPro" id="IPR009097">
    <property type="entry name" value="Cyclic_Pdiesterase"/>
</dbReference>